<dbReference type="SMART" id="SM00918">
    <property type="entry name" value="Lig_chan-Glu_bd"/>
    <property type="match status" value="1"/>
</dbReference>
<dbReference type="PANTHER" id="PTHR18966">
    <property type="entry name" value="IONOTROPIC GLUTAMATE RECEPTOR"/>
    <property type="match status" value="1"/>
</dbReference>
<dbReference type="FunFam" id="1.10.287.70:FF:000143">
    <property type="entry name" value="Probable glutamate receptor"/>
    <property type="match status" value="1"/>
</dbReference>
<keyword evidence="20" id="KW-1185">Reference proteome</keyword>
<feature type="site" description="Crucial to convey clamshell closure to channel opening" evidence="14">
    <location>
        <position position="236"/>
    </location>
</feature>
<dbReference type="FunFam" id="3.40.190.10:FF:000024">
    <property type="entry name" value="Glutamate receptor, ionotropic, delta 1"/>
    <property type="match status" value="1"/>
</dbReference>
<accession>A0A7M7G534</accession>
<keyword evidence="5 16" id="KW-0812">Transmembrane</keyword>
<feature type="binding site" evidence="13">
    <location>
        <position position="258"/>
    </location>
    <ligand>
        <name>L-glutamate</name>
        <dbReference type="ChEBI" id="CHEBI:29985"/>
    </ligand>
</feature>
<comment type="similarity">
    <text evidence="2">Belongs to the glutamate-gated ion channel (TC 1.A.10.1) family.</text>
</comment>
<evidence type="ECO:0000256" key="13">
    <source>
        <dbReference type="PIRSR" id="PIRSR601508-1"/>
    </source>
</evidence>
<dbReference type="Gene3D" id="3.40.190.10">
    <property type="entry name" value="Periplasmic binding protein-like II"/>
    <property type="match status" value="3"/>
</dbReference>
<dbReference type="SUPFAM" id="SSF81324">
    <property type="entry name" value="Voltage-gated potassium channels"/>
    <property type="match status" value="1"/>
</dbReference>
<feature type="binding site" evidence="13">
    <location>
        <position position="87"/>
    </location>
    <ligand>
        <name>L-glutamate</name>
        <dbReference type="ChEBI" id="CHEBI:29985"/>
    </ligand>
</feature>
<feature type="disulfide bond" evidence="15">
    <location>
        <begin position="351"/>
        <end position="409"/>
    </location>
</feature>
<keyword evidence="12" id="KW-0407">Ion channel</keyword>
<keyword evidence="3" id="KW-0813">Transport</keyword>
<dbReference type="GO" id="GO:0015276">
    <property type="term" value="F:ligand-gated monoatomic ion channel activity"/>
    <property type="evidence" value="ECO:0007669"/>
    <property type="project" value="InterPro"/>
</dbReference>
<dbReference type="Gene3D" id="1.10.287.70">
    <property type="match status" value="1"/>
</dbReference>
<dbReference type="PRINTS" id="PR00177">
    <property type="entry name" value="NMDARECEPTOR"/>
</dbReference>
<evidence type="ECO:0000256" key="12">
    <source>
        <dbReference type="ARBA" id="ARBA00023303"/>
    </source>
</evidence>
<comment type="subcellular location">
    <subcellularLocation>
        <location evidence="1">Cell membrane</location>
        <topology evidence="1">Multi-pass membrane protein</topology>
    </subcellularLocation>
</comment>
<feature type="transmembrane region" description="Helical" evidence="16">
    <location>
        <begin position="424"/>
        <end position="449"/>
    </location>
</feature>
<dbReference type="InterPro" id="IPR015683">
    <property type="entry name" value="Ionotropic_Glu_rcpt"/>
</dbReference>
<evidence type="ECO:0000256" key="16">
    <source>
        <dbReference type="SAM" id="Phobius"/>
    </source>
</evidence>
<keyword evidence="15" id="KW-1015">Disulfide bond</keyword>
<dbReference type="AlphaFoldDB" id="A0A7M7G534"/>
<evidence type="ECO:0000256" key="7">
    <source>
        <dbReference type="ARBA" id="ARBA00023065"/>
    </source>
</evidence>
<keyword evidence="11" id="KW-1071">Ligand-gated ion channel</keyword>
<evidence type="ECO:0000256" key="9">
    <source>
        <dbReference type="ARBA" id="ARBA00023170"/>
    </source>
</evidence>
<dbReference type="InParanoid" id="A0A7M7G534"/>
<keyword evidence="7" id="KW-0406">Ion transport</keyword>
<dbReference type="GO" id="GO:0005886">
    <property type="term" value="C:plasma membrane"/>
    <property type="evidence" value="ECO:0007669"/>
    <property type="project" value="UniProtKB-SubCell"/>
</dbReference>
<evidence type="ECO:0000256" key="2">
    <source>
        <dbReference type="ARBA" id="ARBA00008685"/>
    </source>
</evidence>
<evidence type="ECO:0000256" key="8">
    <source>
        <dbReference type="ARBA" id="ARBA00023136"/>
    </source>
</evidence>
<dbReference type="Pfam" id="PF10613">
    <property type="entry name" value="Lig_chan-Glu_bd"/>
    <property type="match status" value="1"/>
</dbReference>
<keyword evidence="10" id="KW-0325">Glycoprotein</keyword>
<dbReference type="SUPFAM" id="SSF53850">
    <property type="entry name" value="Periplasmic binding protein-like II"/>
    <property type="match status" value="1"/>
</dbReference>
<evidence type="ECO:0000313" key="20">
    <source>
        <dbReference type="Proteomes" id="UP000002358"/>
    </source>
</evidence>
<evidence type="ECO:0000256" key="15">
    <source>
        <dbReference type="PIRSR" id="PIRSR601508-3"/>
    </source>
</evidence>
<keyword evidence="8 16" id="KW-0472">Membrane</keyword>
<dbReference type="KEGG" id="nvi:100119985"/>
<dbReference type="InterPro" id="IPR001508">
    <property type="entry name" value="Iono_Glu_rcpt_met"/>
</dbReference>
<dbReference type="GO" id="GO:0038023">
    <property type="term" value="F:signaling receptor activity"/>
    <property type="evidence" value="ECO:0007669"/>
    <property type="project" value="InterPro"/>
</dbReference>
<evidence type="ECO:0000259" key="17">
    <source>
        <dbReference type="SMART" id="SM00079"/>
    </source>
</evidence>
<keyword evidence="9" id="KW-0675">Receptor</keyword>
<feature type="domain" description="Ionotropic glutamate receptor C-terminal" evidence="17">
    <location>
        <begin position="8"/>
        <end position="402"/>
    </location>
</feature>
<dbReference type="InterPro" id="IPR001320">
    <property type="entry name" value="Iontro_rcpt_C"/>
</dbReference>
<evidence type="ECO:0000256" key="4">
    <source>
        <dbReference type="ARBA" id="ARBA00022475"/>
    </source>
</evidence>
<name>A0A7M7G534_NASVI</name>
<feature type="transmembrane region" description="Helical" evidence="16">
    <location>
        <begin position="208"/>
        <end position="229"/>
    </location>
</feature>
<keyword evidence="4" id="KW-1003">Cell membrane</keyword>
<dbReference type="OrthoDB" id="5984008at2759"/>
<gene>
    <name evidence="19" type="primary">100119985</name>
</gene>
<protein>
    <submittedName>
        <fullName evidence="19">Uncharacterized protein</fullName>
    </submittedName>
</protein>
<evidence type="ECO:0000256" key="1">
    <source>
        <dbReference type="ARBA" id="ARBA00004651"/>
    </source>
</evidence>
<evidence type="ECO:0000256" key="10">
    <source>
        <dbReference type="ARBA" id="ARBA00023180"/>
    </source>
</evidence>
<dbReference type="Pfam" id="PF00060">
    <property type="entry name" value="Lig_chan"/>
    <property type="match status" value="1"/>
</dbReference>
<dbReference type="CDD" id="cd13717">
    <property type="entry name" value="PBP2_iGluR_putative"/>
    <property type="match status" value="1"/>
</dbReference>
<evidence type="ECO:0000259" key="18">
    <source>
        <dbReference type="SMART" id="SM00918"/>
    </source>
</evidence>
<reference evidence="19" key="1">
    <citation type="submission" date="2021-01" db="UniProtKB">
        <authorList>
            <consortium name="EnsemblMetazoa"/>
        </authorList>
    </citation>
    <scope>IDENTIFICATION</scope>
</reference>
<feature type="binding site" evidence="13">
    <location>
        <position position="257"/>
    </location>
    <ligand>
        <name>L-glutamate</name>
        <dbReference type="ChEBI" id="CHEBI:29985"/>
    </ligand>
</feature>
<proteinExistence type="inferred from homology"/>
<evidence type="ECO:0000313" key="19">
    <source>
        <dbReference type="EnsemblMetazoa" id="XP_001603675"/>
    </source>
</evidence>
<feature type="binding site" evidence="13">
    <location>
        <position position="339"/>
    </location>
    <ligand>
        <name>L-glutamate</name>
        <dbReference type="ChEBI" id="CHEBI:29985"/>
    </ligand>
</feature>
<evidence type="ECO:0000256" key="6">
    <source>
        <dbReference type="ARBA" id="ARBA00022989"/>
    </source>
</evidence>
<sequence length="482" mass="56216">MNATAKPTYRVITIPKPPFVIYDPDSNWYGGFLVDLLNEIARRLNFRYEIEMQNESEYGFMDDQGNWNGLMRDLKEGKADIGLAAVSVMSERMKVVDFTEPIYKPTGISVLMQKPIPKTDFYRFLTVLELDVWLCIIGAYIFTSLLLWIFDTWSPYSYRNCKAKYKDDTEKRIFGCKESLWFCLTSLTPQGGGEAPKNLSGRLVAATWWLFGFIIIASYTANLAAFLTISKFEKTIETFDDLISQYKYSYTCIQNSSTNRYFQRMNDIEYVCYEKWKDMTLNDSLSPYERAQLAVWEYPLSDKFIKIYSAISHHGMVASLQDGLDKFNSTDSRFALITEASDVQYQAMIDCSVKEIGPEFSKKPYAIVLQKNSPLTKQFNRIIYNMKNDNWLEALTDKWWKYNPLRQRCHDKDEMTNGIIFENIGGVFVLIGVGILSAFSTLVYEYFYFKCLQDKFERIFEHKLKSIFRRQKNFARSISVKP</sequence>
<keyword evidence="6 16" id="KW-1133">Transmembrane helix</keyword>
<evidence type="ECO:0000256" key="5">
    <source>
        <dbReference type="ARBA" id="ARBA00022692"/>
    </source>
</evidence>
<dbReference type="OMA" id="YANNEFA"/>
<feature type="transmembrane region" description="Helical" evidence="16">
    <location>
        <begin position="121"/>
        <end position="150"/>
    </location>
</feature>
<feature type="domain" description="Ionotropic glutamate receptor L-glutamate and glycine-binding" evidence="18">
    <location>
        <begin position="18"/>
        <end position="76"/>
    </location>
</feature>
<dbReference type="InterPro" id="IPR019594">
    <property type="entry name" value="Glu/Gly-bd"/>
</dbReference>
<dbReference type="Proteomes" id="UP000002358">
    <property type="component" value="Chromosome 5"/>
</dbReference>
<evidence type="ECO:0000256" key="11">
    <source>
        <dbReference type="ARBA" id="ARBA00023286"/>
    </source>
</evidence>
<dbReference type="SMART" id="SM00079">
    <property type="entry name" value="PBPe"/>
    <property type="match status" value="1"/>
</dbReference>
<evidence type="ECO:0000256" key="3">
    <source>
        <dbReference type="ARBA" id="ARBA00022448"/>
    </source>
</evidence>
<evidence type="ECO:0000256" key="14">
    <source>
        <dbReference type="PIRSR" id="PIRSR601508-2"/>
    </source>
</evidence>
<dbReference type="EnsemblMetazoa" id="XM_001603625">
    <property type="protein sequence ID" value="XP_001603675"/>
    <property type="gene ID" value="LOC100119985"/>
</dbReference>
<organism evidence="19 20">
    <name type="scientific">Nasonia vitripennis</name>
    <name type="common">Parasitic wasp</name>
    <dbReference type="NCBI Taxonomy" id="7425"/>
    <lineage>
        <taxon>Eukaryota</taxon>
        <taxon>Metazoa</taxon>
        <taxon>Ecdysozoa</taxon>
        <taxon>Arthropoda</taxon>
        <taxon>Hexapoda</taxon>
        <taxon>Insecta</taxon>
        <taxon>Pterygota</taxon>
        <taxon>Neoptera</taxon>
        <taxon>Endopterygota</taxon>
        <taxon>Hymenoptera</taxon>
        <taxon>Apocrita</taxon>
        <taxon>Proctotrupomorpha</taxon>
        <taxon>Chalcidoidea</taxon>
        <taxon>Pteromalidae</taxon>
        <taxon>Pteromalinae</taxon>
        <taxon>Nasonia</taxon>
    </lineage>
</organism>
<dbReference type="SMR" id="A0A7M7G534"/>
<feature type="binding site" evidence="13">
    <location>
        <position position="92"/>
    </location>
    <ligand>
        <name>L-glutamate</name>
        <dbReference type="ChEBI" id="CHEBI:29985"/>
    </ligand>
</feature>